<proteinExistence type="predicted"/>
<accession>A0A194WYY8</accession>
<dbReference type="AlphaFoldDB" id="A0A194WYY8"/>
<dbReference type="InParanoid" id="A0A194WYY8"/>
<evidence type="ECO:0000313" key="2">
    <source>
        <dbReference type="EMBL" id="KUJ12807.1"/>
    </source>
</evidence>
<gene>
    <name evidence="2" type="ORF">LY89DRAFT_687766</name>
</gene>
<dbReference type="Proteomes" id="UP000070700">
    <property type="component" value="Unassembled WGS sequence"/>
</dbReference>
<keyword evidence="1" id="KW-0732">Signal</keyword>
<dbReference type="GeneID" id="28825298"/>
<feature type="signal peptide" evidence="1">
    <location>
        <begin position="1"/>
        <end position="19"/>
    </location>
</feature>
<evidence type="ECO:0000256" key="1">
    <source>
        <dbReference type="SAM" id="SignalP"/>
    </source>
</evidence>
<dbReference type="RefSeq" id="XP_018067162.1">
    <property type="nucleotide sequence ID" value="XM_018215572.1"/>
</dbReference>
<reference evidence="2 3" key="1">
    <citation type="submission" date="2015-10" db="EMBL/GenBank/DDBJ databases">
        <title>Full genome of DAOMC 229536 Phialocephala scopiformis, a fungal endophyte of spruce producing the potent anti-insectan compound rugulosin.</title>
        <authorList>
            <consortium name="DOE Joint Genome Institute"/>
            <person name="Walker A.K."/>
            <person name="Frasz S.L."/>
            <person name="Seifert K.A."/>
            <person name="Miller J.D."/>
            <person name="Mondo S.J."/>
            <person name="Labutti K."/>
            <person name="Lipzen A."/>
            <person name="Dockter R."/>
            <person name="Kennedy M."/>
            <person name="Grigoriev I.V."/>
            <person name="Spatafora J.W."/>
        </authorList>
    </citation>
    <scope>NUCLEOTIDE SEQUENCE [LARGE SCALE GENOMIC DNA]</scope>
    <source>
        <strain evidence="2 3">CBS 120377</strain>
    </source>
</reference>
<dbReference type="KEGG" id="psco:LY89DRAFT_687766"/>
<protein>
    <submittedName>
        <fullName evidence="2">Uncharacterized protein</fullName>
    </submittedName>
</protein>
<dbReference type="OrthoDB" id="3463022at2759"/>
<evidence type="ECO:0000313" key="3">
    <source>
        <dbReference type="Proteomes" id="UP000070700"/>
    </source>
</evidence>
<name>A0A194WYY8_MOLSC</name>
<organism evidence="2 3">
    <name type="scientific">Mollisia scopiformis</name>
    <name type="common">Conifer needle endophyte fungus</name>
    <name type="synonym">Phialocephala scopiformis</name>
    <dbReference type="NCBI Taxonomy" id="149040"/>
    <lineage>
        <taxon>Eukaryota</taxon>
        <taxon>Fungi</taxon>
        <taxon>Dikarya</taxon>
        <taxon>Ascomycota</taxon>
        <taxon>Pezizomycotina</taxon>
        <taxon>Leotiomycetes</taxon>
        <taxon>Helotiales</taxon>
        <taxon>Mollisiaceae</taxon>
        <taxon>Mollisia</taxon>
    </lineage>
</organism>
<keyword evidence="3" id="KW-1185">Reference proteome</keyword>
<dbReference type="EMBL" id="KQ947423">
    <property type="protein sequence ID" value="KUJ12807.1"/>
    <property type="molecule type" value="Genomic_DNA"/>
</dbReference>
<feature type="chain" id="PRO_5008267627" evidence="1">
    <location>
        <begin position="20"/>
        <end position="156"/>
    </location>
</feature>
<sequence length="156" mass="16989">MRLKGALYILTNFAAASLADDVFNCTSLGPKCEIVQNGTSGIFACNCIADSDQPHLADFYTNNFYKGFLWRGYGAYGSCNNLPLAWQSNTNSIISANDPPAVCCVYTDLDCNTDGHAWLQLNGDGTVQDVIFPYDGTQSYQCSLLVDEYSLCTDDA</sequence>